<dbReference type="PROSITE" id="PS50011">
    <property type="entry name" value="PROTEIN_KINASE_DOM"/>
    <property type="match status" value="1"/>
</dbReference>
<dbReference type="Pfam" id="PF07714">
    <property type="entry name" value="PK_Tyr_Ser-Thr"/>
    <property type="match status" value="1"/>
</dbReference>
<dbReference type="OrthoDB" id="117418at2759"/>
<dbReference type="PANTHER" id="PTHR44329:SF214">
    <property type="entry name" value="PROTEIN KINASE DOMAIN-CONTAINING PROTEIN"/>
    <property type="match status" value="1"/>
</dbReference>
<dbReference type="AlphaFoldDB" id="A0A8T1WA25"/>
<keyword evidence="2" id="KW-1133">Transmembrane helix</keyword>
<dbReference type="InterPro" id="IPR008271">
    <property type="entry name" value="Ser/Thr_kinase_AS"/>
</dbReference>
<comment type="caution">
    <text evidence="4">The sequence shown here is derived from an EMBL/GenBank/DDBJ whole genome shotgun (WGS) entry which is preliminary data.</text>
</comment>
<evidence type="ECO:0000256" key="2">
    <source>
        <dbReference type="SAM" id="Phobius"/>
    </source>
</evidence>
<dbReference type="SMART" id="SM00220">
    <property type="entry name" value="S_TKc"/>
    <property type="match status" value="1"/>
</dbReference>
<dbReference type="PROSITE" id="PS00108">
    <property type="entry name" value="PROTEIN_KINASE_ST"/>
    <property type="match status" value="1"/>
</dbReference>
<protein>
    <recommendedName>
        <fullName evidence="3">Protein kinase domain-containing protein</fullName>
    </recommendedName>
</protein>
<dbReference type="GO" id="GO:0004674">
    <property type="term" value="F:protein serine/threonine kinase activity"/>
    <property type="evidence" value="ECO:0007669"/>
    <property type="project" value="TreeGrafter"/>
</dbReference>
<dbReference type="PANTHER" id="PTHR44329">
    <property type="entry name" value="SERINE/THREONINE-PROTEIN KINASE TNNI3K-RELATED"/>
    <property type="match status" value="1"/>
</dbReference>
<keyword evidence="2" id="KW-0812">Transmembrane</keyword>
<name>A0A8T1WA25_9STRA</name>
<dbReference type="Proteomes" id="UP000693981">
    <property type="component" value="Unassembled WGS sequence"/>
</dbReference>
<organism evidence="4 5">
    <name type="scientific">Phytophthora boehmeriae</name>
    <dbReference type="NCBI Taxonomy" id="109152"/>
    <lineage>
        <taxon>Eukaryota</taxon>
        <taxon>Sar</taxon>
        <taxon>Stramenopiles</taxon>
        <taxon>Oomycota</taxon>
        <taxon>Peronosporomycetes</taxon>
        <taxon>Peronosporales</taxon>
        <taxon>Peronosporaceae</taxon>
        <taxon>Phytophthora</taxon>
    </lineage>
</organism>
<evidence type="ECO:0000256" key="1">
    <source>
        <dbReference type="SAM" id="MobiDB-lite"/>
    </source>
</evidence>
<evidence type="ECO:0000313" key="5">
    <source>
        <dbReference type="Proteomes" id="UP000693981"/>
    </source>
</evidence>
<feature type="domain" description="Protein kinase" evidence="3">
    <location>
        <begin position="401"/>
        <end position="664"/>
    </location>
</feature>
<dbReference type="GO" id="GO:0005524">
    <property type="term" value="F:ATP binding"/>
    <property type="evidence" value="ECO:0007669"/>
    <property type="project" value="InterPro"/>
</dbReference>
<dbReference type="InterPro" id="IPR051681">
    <property type="entry name" value="Ser/Thr_Kinases-Pseudokinases"/>
</dbReference>
<keyword evidence="2" id="KW-0472">Membrane</keyword>
<gene>
    <name evidence="4" type="ORF">PHYBOEH_007406</name>
</gene>
<dbReference type="InterPro" id="IPR000719">
    <property type="entry name" value="Prot_kinase_dom"/>
</dbReference>
<feature type="transmembrane region" description="Helical" evidence="2">
    <location>
        <begin position="277"/>
        <end position="298"/>
    </location>
</feature>
<sequence length="664" mass="73717">MSAGDIGRRLRSMEDILRRRGAASFFAFDGTNSDLARQLYFRAKANQSAAQFTNLVLPPALQDRLDNLQLQWDRLPGIAQRALLWDSGFVVTPLNAVVQIWPLGGYSMTELAVPLAQFQAIGCVEMNCTQPDNSSAYSNDQCTGDAMLEAARCVVEDFEDRSDPHLAMWMTGGNPEVIPTPSVTKHIWKDKSNNVSYSVPAIHTLELDIEPAYGECAKDQNGGYGSLVLPCHSAAEPNLSEKQDVQGSAWVSRWLVEDYSKTASATSAGGEHKFNTVLLMPIILVPVVAAALIVLFVYRKRKQHEDDHAAGVEDLMAYHDTLNTPAFKGTYLSDGSTTHDRSTLPSTDDTMTTSRPGLDQTIRFRSSNDSTMASSAESNHTLRILLYSDFLVEKRIPYESITFEQALRKGANGEVWRCEYMGQQVAVKRLLTTKNHRAEEVEHFAKEIELNASLEHPHIASFVGVAWNSLDNLAMVSEFFPVGDLQMYLYKNADLLSWAKDKIHIAVGIGLALEYLHSRTPPLIHRDLKSKNVLLTRQLEAKLIDFGVSRDCENASMTAGVGTPYWTAPEILEGKRYTEQADIYSFGVLLSELDTCEVPYHDAVSADGTKLKPLQLLAEVMQGTLRPSFSSDCPQRIRRLGVTCCQHDPERRPTASHVVAMLKT</sequence>
<reference evidence="4" key="1">
    <citation type="submission" date="2021-02" db="EMBL/GenBank/DDBJ databases">
        <authorList>
            <person name="Palmer J.M."/>
        </authorList>
    </citation>
    <scope>NUCLEOTIDE SEQUENCE</scope>
    <source>
        <strain evidence="4">SCRP23</strain>
    </source>
</reference>
<accession>A0A8T1WA25</accession>
<feature type="compositionally biased region" description="Polar residues" evidence="1">
    <location>
        <begin position="343"/>
        <end position="355"/>
    </location>
</feature>
<keyword evidence="5" id="KW-1185">Reference proteome</keyword>
<feature type="region of interest" description="Disordered" evidence="1">
    <location>
        <begin position="334"/>
        <end position="357"/>
    </location>
</feature>
<evidence type="ECO:0000259" key="3">
    <source>
        <dbReference type="PROSITE" id="PS50011"/>
    </source>
</evidence>
<proteinExistence type="predicted"/>
<evidence type="ECO:0000313" key="4">
    <source>
        <dbReference type="EMBL" id="KAG7389588.1"/>
    </source>
</evidence>
<dbReference type="EMBL" id="JAGDFL010000405">
    <property type="protein sequence ID" value="KAG7389588.1"/>
    <property type="molecule type" value="Genomic_DNA"/>
</dbReference>
<dbReference type="InterPro" id="IPR001245">
    <property type="entry name" value="Ser-Thr/Tyr_kinase_cat_dom"/>
</dbReference>